<comment type="caution">
    <text evidence="2">The sequence shown here is derived from an EMBL/GenBank/DDBJ whole genome shotgun (WGS) entry which is preliminary data.</text>
</comment>
<reference evidence="2" key="1">
    <citation type="journal article" date="2023" name="Insect Mol. Biol.">
        <title>Genome sequencing provides insights into the evolution of gene families encoding plant cell wall-degrading enzymes in longhorned beetles.</title>
        <authorList>
            <person name="Shin N.R."/>
            <person name="Okamura Y."/>
            <person name="Kirsch R."/>
            <person name="Pauchet Y."/>
        </authorList>
    </citation>
    <scope>NUCLEOTIDE SEQUENCE</scope>
    <source>
        <strain evidence="2">MMC_N1</strain>
    </source>
</reference>
<sequence>MTQISAVFVLGLTTVCATDTEDRQSACDMNVHKRCEGEFVPNLCGCDHTEHLRTNPAEDKLFWKQTHG</sequence>
<name>A0ABQ9IZ48_9CUCU</name>
<accession>A0ABQ9IZ48</accession>
<feature type="chain" id="PRO_5045081724" description="Secreted protein" evidence="1">
    <location>
        <begin position="18"/>
        <end position="68"/>
    </location>
</feature>
<evidence type="ECO:0000313" key="3">
    <source>
        <dbReference type="Proteomes" id="UP001162164"/>
    </source>
</evidence>
<evidence type="ECO:0000313" key="2">
    <source>
        <dbReference type="EMBL" id="KAJ8969642.1"/>
    </source>
</evidence>
<evidence type="ECO:0008006" key="4">
    <source>
        <dbReference type="Google" id="ProtNLM"/>
    </source>
</evidence>
<proteinExistence type="predicted"/>
<keyword evidence="1" id="KW-0732">Signal</keyword>
<evidence type="ECO:0000256" key="1">
    <source>
        <dbReference type="SAM" id="SignalP"/>
    </source>
</evidence>
<protein>
    <recommendedName>
        <fullName evidence="4">Secreted protein</fullName>
    </recommendedName>
</protein>
<gene>
    <name evidence="2" type="ORF">NQ317_009575</name>
</gene>
<dbReference type="Proteomes" id="UP001162164">
    <property type="component" value="Unassembled WGS sequence"/>
</dbReference>
<dbReference type="EMBL" id="JAPWTJ010001756">
    <property type="protein sequence ID" value="KAJ8969642.1"/>
    <property type="molecule type" value="Genomic_DNA"/>
</dbReference>
<feature type="signal peptide" evidence="1">
    <location>
        <begin position="1"/>
        <end position="17"/>
    </location>
</feature>
<keyword evidence="3" id="KW-1185">Reference proteome</keyword>
<organism evidence="2 3">
    <name type="scientific">Molorchus minor</name>
    <dbReference type="NCBI Taxonomy" id="1323400"/>
    <lineage>
        <taxon>Eukaryota</taxon>
        <taxon>Metazoa</taxon>
        <taxon>Ecdysozoa</taxon>
        <taxon>Arthropoda</taxon>
        <taxon>Hexapoda</taxon>
        <taxon>Insecta</taxon>
        <taxon>Pterygota</taxon>
        <taxon>Neoptera</taxon>
        <taxon>Endopterygota</taxon>
        <taxon>Coleoptera</taxon>
        <taxon>Polyphaga</taxon>
        <taxon>Cucujiformia</taxon>
        <taxon>Chrysomeloidea</taxon>
        <taxon>Cerambycidae</taxon>
        <taxon>Lamiinae</taxon>
        <taxon>Monochamini</taxon>
        <taxon>Molorchus</taxon>
    </lineage>
</organism>